<accession>A0A1G8L5G1</accession>
<dbReference type="AlphaFoldDB" id="A0A1G8L5G1"/>
<sequence>MTAGLGWIVGGGVALGVGTYAMRLTGPALRSRVTLPPRVTSAMETAAVVLLIAVAATATMYEAGGFAGAARVSGVAVGAVLAWRRAPLVVVIAAAAATTAVLRLIGMP</sequence>
<keyword evidence="1" id="KW-0472">Membrane</keyword>
<dbReference type="RefSeq" id="WP_072738526.1">
    <property type="nucleotide sequence ID" value="NZ_CP048813.1"/>
</dbReference>
<evidence type="ECO:0000313" key="2">
    <source>
        <dbReference type="EMBL" id="SDI50916.1"/>
    </source>
</evidence>
<evidence type="ECO:0000256" key="1">
    <source>
        <dbReference type="SAM" id="Phobius"/>
    </source>
</evidence>
<gene>
    <name evidence="2" type="ORF">SAMN05444695_10869</name>
</gene>
<keyword evidence="1" id="KW-0812">Transmembrane</keyword>
<feature type="transmembrane region" description="Helical" evidence="1">
    <location>
        <begin position="6"/>
        <end position="25"/>
    </location>
</feature>
<feature type="transmembrane region" description="Helical" evidence="1">
    <location>
        <begin position="86"/>
        <end position="105"/>
    </location>
</feature>
<reference evidence="2 3" key="1">
    <citation type="submission" date="2016-10" db="EMBL/GenBank/DDBJ databases">
        <authorList>
            <person name="de Groot N.N."/>
        </authorList>
    </citation>
    <scope>NUCLEOTIDE SEQUENCE [LARGE SCALE GENOMIC DNA]</scope>
    <source>
        <strain evidence="2 3">DSM 44892</strain>
    </source>
</reference>
<feature type="transmembrane region" description="Helical" evidence="1">
    <location>
        <begin position="46"/>
        <end position="66"/>
    </location>
</feature>
<protein>
    <submittedName>
        <fullName evidence="2">Branched-chain amino acid transport protein (AzlD)</fullName>
    </submittedName>
</protein>
<name>A0A1G8L5G1_9NOCA</name>
<dbReference type="Proteomes" id="UP000183263">
    <property type="component" value="Unassembled WGS sequence"/>
</dbReference>
<proteinExistence type="predicted"/>
<dbReference type="InterPro" id="IPR008407">
    <property type="entry name" value="Brnchd-chn_aa_trnsp_AzlD"/>
</dbReference>
<dbReference type="Pfam" id="PF05437">
    <property type="entry name" value="AzlD"/>
    <property type="match status" value="1"/>
</dbReference>
<keyword evidence="1" id="KW-1133">Transmembrane helix</keyword>
<dbReference type="EMBL" id="FNDN01000008">
    <property type="protein sequence ID" value="SDI50916.1"/>
    <property type="molecule type" value="Genomic_DNA"/>
</dbReference>
<evidence type="ECO:0000313" key="3">
    <source>
        <dbReference type="Proteomes" id="UP000183263"/>
    </source>
</evidence>
<organism evidence="2 3">
    <name type="scientific">Rhodococcus triatomae</name>
    <dbReference type="NCBI Taxonomy" id="300028"/>
    <lineage>
        <taxon>Bacteria</taxon>
        <taxon>Bacillati</taxon>
        <taxon>Actinomycetota</taxon>
        <taxon>Actinomycetes</taxon>
        <taxon>Mycobacteriales</taxon>
        <taxon>Nocardiaceae</taxon>
        <taxon>Rhodococcus</taxon>
    </lineage>
</organism>
<keyword evidence="3" id="KW-1185">Reference proteome</keyword>